<dbReference type="EMBL" id="JARK01001337">
    <property type="protein sequence ID" value="EYC34151.1"/>
    <property type="molecule type" value="Genomic_DNA"/>
</dbReference>
<evidence type="ECO:0000313" key="2">
    <source>
        <dbReference type="Proteomes" id="UP000024635"/>
    </source>
</evidence>
<organism evidence="1 2">
    <name type="scientific">Ancylostoma ceylanicum</name>
    <dbReference type="NCBI Taxonomy" id="53326"/>
    <lineage>
        <taxon>Eukaryota</taxon>
        <taxon>Metazoa</taxon>
        <taxon>Ecdysozoa</taxon>
        <taxon>Nematoda</taxon>
        <taxon>Chromadorea</taxon>
        <taxon>Rhabditida</taxon>
        <taxon>Rhabditina</taxon>
        <taxon>Rhabditomorpha</taxon>
        <taxon>Strongyloidea</taxon>
        <taxon>Ancylostomatidae</taxon>
        <taxon>Ancylostomatinae</taxon>
        <taxon>Ancylostoma</taxon>
    </lineage>
</organism>
<reference evidence="2" key="1">
    <citation type="journal article" date="2015" name="Nat. Genet.">
        <title>The genome and transcriptome of the zoonotic hookworm Ancylostoma ceylanicum identify infection-specific gene families.</title>
        <authorList>
            <person name="Schwarz E.M."/>
            <person name="Hu Y."/>
            <person name="Antoshechkin I."/>
            <person name="Miller M.M."/>
            <person name="Sternberg P.W."/>
            <person name="Aroian R.V."/>
        </authorList>
    </citation>
    <scope>NUCLEOTIDE SEQUENCE</scope>
    <source>
        <strain evidence="2">HY135</strain>
    </source>
</reference>
<sequence>MDLTLPRQIFGTSAELTGFRDFHGNMYDVTNQFFRNFRKTTVTTIFFAIFSVSSKIRSHVRYTRVGHHEGIGLNLVHWLKSKQHHGFPYKEWSGSDEETGRRFFLSYPFLSYIFASIPSAQLEKKNVNSRENTISSCSVGTRKHPILFECGSSVKYERGSALPVKMLENQFDKGGDRRYHGVVGPVLMAFRDPAECQNRLKNQANCHPTSTAFL</sequence>
<proteinExistence type="predicted"/>
<name>A0A016W3J5_9BILA</name>
<gene>
    <name evidence="1" type="primary">Acey_s0001.g276</name>
    <name evidence="1" type="ORF">Y032_0001g276</name>
</gene>
<dbReference type="Proteomes" id="UP000024635">
    <property type="component" value="Unassembled WGS sequence"/>
</dbReference>
<keyword evidence="2" id="KW-1185">Reference proteome</keyword>
<protein>
    <submittedName>
        <fullName evidence="1">Uncharacterized protein</fullName>
    </submittedName>
</protein>
<evidence type="ECO:0000313" key="1">
    <source>
        <dbReference type="EMBL" id="EYC34151.1"/>
    </source>
</evidence>
<comment type="caution">
    <text evidence="1">The sequence shown here is derived from an EMBL/GenBank/DDBJ whole genome shotgun (WGS) entry which is preliminary data.</text>
</comment>
<dbReference type="AlphaFoldDB" id="A0A016W3J5"/>
<accession>A0A016W3J5</accession>